<dbReference type="Pfam" id="PF13374">
    <property type="entry name" value="TPR_10"/>
    <property type="match status" value="1"/>
</dbReference>
<dbReference type="EMBL" id="CP115450">
    <property type="protein sequence ID" value="WBP86068.1"/>
    <property type="molecule type" value="Genomic_DNA"/>
</dbReference>
<dbReference type="InterPro" id="IPR050767">
    <property type="entry name" value="Sel1_AlgK"/>
</dbReference>
<name>A0ABY7Q076_9ACTN</name>
<dbReference type="InterPro" id="IPR006597">
    <property type="entry name" value="Sel1-like"/>
</dbReference>
<dbReference type="RefSeq" id="WP_270142493.1">
    <property type="nucleotide sequence ID" value="NZ_CP115450.1"/>
</dbReference>
<accession>A0ABY7Q076</accession>
<protein>
    <recommendedName>
        <fullName evidence="3">Sel1 repeat family protein</fullName>
    </recommendedName>
</protein>
<dbReference type="SMART" id="SM00671">
    <property type="entry name" value="SEL1"/>
    <property type="match status" value="4"/>
</dbReference>
<proteinExistence type="predicted"/>
<evidence type="ECO:0008006" key="3">
    <source>
        <dbReference type="Google" id="ProtNLM"/>
    </source>
</evidence>
<evidence type="ECO:0000313" key="2">
    <source>
        <dbReference type="Proteomes" id="UP001212821"/>
    </source>
</evidence>
<dbReference type="InterPro" id="IPR011990">
    <property type="entry name" value="TPR-like_helical_dom_sf"/>
</dbReference>
<organism evidence="1 2">
    <name type="scientific">Kitasatospora cathayae</name>
    <dbReference type="NCBI Taxonomy" id="3004092"/>
    <lineage>
        <taxon>Bacteria</taxon>
        <taxon>Bacillati</taxon>
        <taxon>Actinomycetota</taxon>
        <taxon>Actinomycetes</taxon>
        <taxon>Kitasatosporales</taxon>
        <taxon>Streptomycetaceae</taxon>
        <taxon>Kitasatospora</taxon>
    </lineage>
</organism>
<keyword evidence="2" id="KW-1185">Reference proteome</keyword>
<reference evidence="2" key="1">
    <citation type="submission" date="2022-12" db="EMBL/GenBank/DDBJ databases">
        <authorList>
            <person name="Mo P."/>
        </authorList>
    </citation>
    <scope>NUCLEOTIDE SEQUENCE [LARGE SCALE GENOMIC DNA]</scope>
    <source>
        <strain evidence="2">HUAS 3-15</strain>
    </source>
</reference>
<evidence type="ECO:0000313" key="1">
    <source>
        <dbReference type="EMBL" id="WBP86068.1"/>
    </source>
</evidence>
<dbReference type="Gene3D" id="1.25.40.10">
    <property type="entry name" value="Tetratricopeptide repeat domain"/>
    <property type="match status" value="3"/>
</dbReference>
<dbReference type="PANTHER" id="PTHR11102:SF160">
    <property type="entry name" value="ERAD-ASSOCIATED E3 UBIQUITIN-PROTEIN LIGASE COMPONENT HRD3"/>
    <property type="match status" value="1"/>
</dbReference>
<sequence>MGIFGRKKKQSSPAGLDIGGGMRLHIEASPQEIKRMVKDLRVRAEAGDVEAMADLGRMLEYQGKLEEAMLWHQRAAVAGDVDSAAWLADRLLKLGQTETGLDYLRRAARGGHLSATFNLGAILLSQDQNSEEGARWMLRAAEAGHQKAIDYLGIDMAKVRATREDVARDVAKAEQGDAEAAHRAARVLLDLGEGEQAERMLEIAANGGIADAAWELALRVHDRGDTPRAVELLEQAGRNGRAGGAKLAGIWLYTEGQPAAAVPLLRRAVAEGEELLTPVLGAALSAAGDLDGAEAVLRPSAEAGDWQAQYNLLAVLQQKAARTGGDQTTEEMWSLLSRATVGLHAQAQERLDAGEPQRAIDLLLIGARAGDPAAQRSLGELLLSIDPKDPEGKEWLRRSGGRR</sequence>
<dbReference type="Proteomes" id="UP001212821">
    <property type="component" value="Chromosome"/>
</dbReference>
<gene>
    <name evidence="1" type="ORF">O1G21_09600</name>
</gene>
<dbReference type="PANTHER" id="PTHR11102">
    <property type="entry name" value="SEL-1-LIKE PROTEIN"/>
    <property type="match status" value="1"/>
</dbReference>
<dbReference type="SUPFAM" id="SSF81901">
    <property type="entry name" value="HCP-like"/>
    <property type="match status" value="2"/>
</dbReference>